<sequence length="149" mass="16947">MAGMTQRQEARDALIDTLGGMFDDPMHSDLKVRCMSREWHVHKVMLCAQSPFFAKACYGRFRPEVVAAMLGYLYTFEYADNHDLIFNVHVHIIADKYDLPRLAIQVQLLRPDDVSTADWQQSGNVPPLLWLRLQVHEGCLVDEAGVSGD</sequence>
<evidence type="ECO:0000313" key="2">
    <source>
        <dbReference type="EMBL" id="KAK5707673.1"/>
    </source>
</evidence>
<comment type="caution">
    <text evidence="2">The sequence shown here is derived from an EMBL/GenBank/DDBJ whole genome shotgun (WGS) entry which is preliminary data.</text>
</comment>
<feature type="domain" description="BTB" evidence="1">
    <location>
        <begin position="28"/>
        <end position="82"/>
    </location>
</feature>
<accession>A0AAN8A6E3</accession>
<dbReference type="SUPFAM" id="SSF54695">
    <property type="entry name" value="POZ domain"/>
    <property type="match status" value="1"/>
</dbReference>
<dbReference type="InterPro" id="IPR011333">
    <property type="entry name" value="SKP1/BTB/POZ_sf"/>
</dbReference>
<dbReference type="Gene3D" id="3.30.710.10">
    <property type="entry name" value="Potassium Channel Kv1.1, Chain A"/>
    <property type="match status" value="1"/>
</dbReference>
<evidence type="ECO:0000313" key="3">
    <source>
        <dbReference type="Proteomes" id="UP001310594"/>
    </source>
</evidence>
<dbReference type="PANTHER" id="PTHR24413">
    <property type="entry name" value="SPECKLE-TYPE POZ PROTEIN"/>
    <property type="match status" value="1"/>
</dbReference>
<dbReference type="EMBL" id="JAVRQU010000001">
    <property type="protein sequence ID" value="KAK5707673.1"/>
    <property type="molecule type" value="Genomic_DNA"/>
</dbReference>
<name>A0AAN8A6E3_9PEZI</name>
<dbReference type="Pfam" id="PF00651">
    <property type="entry name" value="BTB"/>
    <property type="match status" value="1"/>
</dbReference>
<reference evidence="2" key="1">
    <citation type="submission" date="2023-08" db="EMBL/GenBank/DDBJ databases">
        <title>Black Yeasts Isolated from many extreme environments.</title>
        <authorList>
            <person name="Coleine C."/>
            <person name="Stajich J.E."/>
            <person name="Selbmann L."/>
        </authorList>
    </citation>
    <scope>NUCLEOTIDE SEQUENCE</scope>
    <source>
        <strain evidence="2">CCFEE 5810</strain>
    </source>
</reference>
<protein>
    <recommendedName>
        <fullName evidence="1">BTB domain-containing protein</fullName>
    </recommendedName>
</protein>
<dbReference type="PROSITE" id="PS50097">
    <property type="entry name" value="BTB"/>
    <property type="match status" value="1"/>
</dbReference>
<dbReference type="CDD" id="cd18186">
    <property type="entry name" value="BTB_POZ_ZBTB_KLHL-like"/>
    <property type="match status" value="1"/>
</dbReference>
<dbReference type="AlphaFoldDB" id="A0AAN8A6E3"/>
<gene>
    <name evidence="2" type="ORF">LTR97_000211</name>
</gene>
<evidence type="ECO:0000259" key="1">
    <source>
        <dbReference type="PROSITE" id="PS50097"/>
    </source>
</evidence>
<proteinExistence type="predicted"/>
<organism evidence="2 3">
    <name type="scientific">Elasticomyces elasticus</name>
    <dbReference type="NCBI Taxonomy" id="574655"/>
    <lineage>
        <taxon>Eukaryota</taxon>
        <taxon>Fungi</taxon>
        <taxon>Dikarya</taxon>
        <taxon>Ascomycota</taxon>
        <taxon>Pezizomycotina</taxon>
        <taxon>Dothideomycetes</taxon>
        <taxon>Dothideomycetidae</taxon>
        <taxon>Mycosphaerellales</taxon>
        <taxon>Teratosphaeriaceae</taxon>
        <taxon>Elasticomyces</taxon>
    </lineage>
</organism>
<dbReference type="InterPro" id="IPR000210">
    <property type="entry name" value="BTB/POZ_dom"/>
</dbReference>
<dbReference type="Proteomes" id="UP001310594">
    <property type="component" value="Unassembled WGS sequence"/>
</dbReference>